<evidence type="ECO:0000256" key="8">
    <source>
        <dbReference type="ARBA" id="ARBA00023004"/>
    </source>
</evidence>
<dbReference type="InterPro" id="IPR007197">
    <property type="entry name" value="rSAM"/>
</dbReference>
<dbReference type="SFLD" id="SFLDS00029">
    <property type="entry name" value="Radical_SAM"/>
    <property type="match status" value="1"/>
</dbReference>
<dbReference type="AlphaFoldDB" id="A0A9D1W9I0"/>
<evidence type="ECO:0000256" key="7">
    <source>
        <dbReference type="ARBA" id="ARBA00022898"/>
    </source>
</evidence>
<dbReference type="InterPro" id="IPR003739">
    <property type="entry name" value="Lys_aminomutase/Glu_NH3_mut"/>
</dbReference>
<evidence type="ECO:0000313" key="10">
    <source>
        <dbReference type="EMBL" id="HIX54900.1"/>
    </source>
</evidence>
<evidence type="ECO:0000256" key="1">
    <source>
        <dbReference type="ARBA" id="ARBA00001933"/>
    </source>
</evidence>
<evidence type="ECO:0000256" key="6">
    <source>
        <dbReference type="ARBA" id="ARBA00022723"/>
    </source>
</evidence>
<keyword evidence="4" id="KW-0004">4Fe-4S</keyword>
<evidence type="ECO:0000256" key="4">
    <source>
        <dbReference type="ARBA" id="ARBA00022485"/>
    </source>
</evidence>
<evidence type="ECO:0000256" key="3">
    <source>
        <dbReference type="ARBA" id="ARBA00008703"/>
    </source>
</evidence>
<protein>
    <recommendedName>
        <fullName evidence="12">Lysine 2,3-aminomutase</fullName>
    </recommendedName>
</protein>
<comment type="similarity">
    <text evidence="3">Belongs to the radical SAM superfamily. KamA family.</text>
</comment>
<evidence type="ECO:0000256" key="9">
    <source>
        <dbReference type="ARBA" id="ARBA00023014"/>
    </source>
</evidence>
<evidence type="ECO:0000256" key="2">
    <source>
        <dbReference type="ARBA" id="ARBA00001966"/>
    </source>
</evidence>
<dbReference type="GO" id="GO:0051539">
    <property type="term" value="F:4 iron, 4 sulfur cluster binding"/>
    <property type="evidence" value="ECO:0007669"/>
    <property type="project" value="UniProtKB-KW"/>
</dbReference>
<comment type="cofactor">
    <cofactor evidence="1">
        <name>pyridoxal 5'-phosphate</name>
        <dbReference type="ChEBI" id="CHEBI:597326"/>
    </cofactor>
</comment>
<keyword evidence="6" id="KW-0479">Metal-binding</keyword>
<dbReference type="Gene3D" id="3.20.20.70">
    <property type="entry name" value="Aldolase class I"/>
    <property type="match status" value="1"/>
</dbReference>
<evidence type="ECO:0000313" key="11">
    <source>
        <dbReference type="Proteomes" id="UP000824156"/>
    </source>
</evidence>
<reference evidence="10" key="2">
    <citation type="submission" date="2021-04" db="EMBL/GenBank/DDBJ databases">
        <authorList>
            <person name="Gilroy R."/>
        </authorList>
    </citation>
    <scope>NUCLEOTIDE SEQUENCE</scope>
    <source>
        <strain evidence="10">1719</strain>
    </source>
</reference>
<sequence length="449" mass="52479">MINKEMKYKAYQVHNFRTIPQIEALSEEEKMNIEVVGNVLPFKVNNYVIDELIDWSNYLNDPIFRLTFPQKEMLAEEDFNTMKEALDKKVDRDTLKKTADTIRLKLNPHPAGQLEMNVPEYKGERLPGIQHKYRQTVLFFPSSGQTCHSYCTFCFRWAQFVGMDGLKFAMRETEQLVGYLEEHQEATDILFTGGDPMIMSFKVFSQYIEPFLDKDNKTNIQTIRLGTKALGFWPYKFLTDRDAQDFLDLFKRIVDSGINLSIMAHFNHINELKTPAVKEAVRLIRETGAQIRTQSPLIRHINDDADMWAKMWRKQVNMGMIPYYMFVERDTGARHYFELPLAETWEIFQKAYQQVSGVCRTVRGPSMSCTPGKVQIVGTQEVPINGKMEKVFVLQMIQGRNPDWVNRPFFAKYDEKARWMDDLKPAFGDEFFFDKELTEMIDDSQLQSA</sequence>
<evidence type="ECO:0008006" key="12">
    <source>
        <dbReference type="Google" id="ProtNLM"/>
    </source>
</evidence>
<dbReference type="PANTHER" id="PTHR30538:SF0">
    <property type="entry name" value="L-LYSINE 2,3-AMINOMUTASE AQ_1632-RELATED"/>
    <property type="match status" value="1"/>
</dbReference>
<dbReference type="SFLD" id="SFLDG01070">
    <property type="entry name" value="PLP-dependent"/>
    <property type="match status" value="1"/>
</dbReference>
<name>A0A9D1W9I0_9SPHI</name>
<dbReference type="InterPro" id="IPR058240">
    <property type="entry name" value="rSAM_sf"/>
</dbReference>
<accession>A0A9D1W9I0</accession>
<reference evidence="10" key="1">
    <citation type="journal article" date="2021" name="PeerJ">
        <title>Extensive microbial diversity within the chicken gut microbiome revealed by metagenomics and culture.</title>
        <authorList>
            <person name="Gilroy R."/>
            <person name="Ravi A."/>
            <person name="Getino M."/>
            <person name="Pursley I."/>
            <person name="Horton D.L."/>
            <person name="Alikhan N.F."/>
            <person name="Baker D."/>
            <person name="Gharbi K."/>
            <person name="Hall N."/>
            <person name="Watson M."/>
            <person name="Adriaenssens E.M."/>
            <person name="Foster-Nyarko E."/>
            <person name="Jarju S."/>
            <person name="Secka A."/>
            <person name="Antonio M."/>
            <person name="Oren A."/>
            <person name="Chaudhuri R.R."/>
            <person name="La Ragione R."/>
            <person name="Hildebrand F."/>
            <person name="Pallen M.J."/>
        </authorList>
    </citation>
    <scope>NUCLEOTIDE SEQUENCE</scope>
    <source>
        <strain evidence="10">1719</strain>
    </source>
</reference>
<dbReference type="InterPro" id="IPR013785">
    <property type="entry name" value="Aldolase_TIM"/>
</dbReference>
<dbReference type="GO" id="GO:0003824">
    <property type="term" value="F:catalytic activity"/>
    <property type="evidence" value="ECO:0007669"/>
    <property type="project" value="InterPro"/>
</dbReference>
<dbReference type="GO" id="GO:0046872">
    <property type="term" value="F:metal ion binding"/>
    <property type="evidence" value="ECO:0007669"/>
    <property type="project" value="UniProtKB-KW"/>
</dbReference>
<comment type="cofactor">
    <cofactor evidence="2">
        <name>[4Fe-4S] cluster</name>
        <dbReference type="ChEBI" id="CHEBI:49883"/>
    </cofactor>
</comment>
<dbReference type="EMBL" id="DXEZ01000215">
    <property type="protein sequence ID" value="HIX54900.1"/>
    <property type="molecule type" value="Genomic_DNA"/>
</dbReference>
<dbReference type="PANTHER" id="PTHR30538">
    <property type="entry name" value="LYSINE 2,3-AMINOMUTASE-RELATED"/>
    <property type="match status" value="1"/>
</dbReference>
<gene>
    <name evidence="10" type="ORF">H9853_07735</name>
</gene>
<keyword evidence="9" id="KW-0411">Iron-sulfur</keyword>
<comment type="caution">
    <text evidence="10">The sequence shown here is derived from an EMBL/GenBank/DDBJ whole genome shotgun (WGS) entry which is preliminary data.</text>
</comment>
<keyword evidence="7" id="KW-0663">Pyridoxal phosphate</keyword>
<keyword evidence="8" id="KW-0408">Iron</keyword>
<organism evidence="10 11">
    <name type="scientific">Candidatus Sphingobacterium stercoripullorum</name>
    <dbReference type="NCBI Taxonomy" id="2838759"/>
    <lineage>
        <taxon>Bacteria</taxon>
        <taxon>Pseudomonadati</taxon>
        <taxon>Bacteroidota</taxon>
        <taxon>Sphingobacteriia</taxon>
        <taxon>Sphingobacteriales</taxon>
        <taxon>Sphingobacteriaceae</taxon>
        <taxon>Sphingobacterium</taxon>
    </lineage>
</organism>
<keyword evidence="5" id="KW-0949">S-adenosyl-L-methionine</keyword>
<proteinExistence type="inferred from homology"/>
<dbReference type="Proteomes" id="UP000824156">
    <property type="component" value="Unassembled WGS sequence"/>
</dbReference>
<evidence type="ECO:0000256" key="5">
    <source>
        <dbReference type="ARBA" id="ARBA00022691"/>
    </source>
</evidence>
<dbReference type="SUPFAM" id="SSF102114">
    <property type="entry name" value="Radical SAM enzymes"/>
    <property type="match status" value="1"/>
</dbReference>